<dbReference type="Gene3D" id="3.40.50.1820">
    <property type="entry name" value="alpha/beta hydrolase"/>
    <property type="match status" value="1"/>
</dbReference>
<keyword evidence="4" id="KW-1185">Reference proteome</keyword>
<comment type="caution">
    <text evidence="3">The sequence shown here is derived from an EMBL/GenBank/DDBJ whole genome shotgun (WGS) entry which is preliminary data.</text>
</comment>
<name>A0A059FK39_9PROT</name>
<keyword evidence="1" id="KW-0378">Hydrolase</keyword>
<gene>
    <name evidence="3" type="ORF">HJA_00170</name>
</gene>
<evidence type="ECO:0000313" key="4">
    <source>
        <dbReference type="Proteomes" id="UP000024816"/>
    </source>
</evidence>
<accession>A0A059FK39</accession>
<evidence type="ECO:0000256" key="1">
    <source>
        <dbReference type="ARBA" id="ARBA00022801"/>
    </source>
</evidence>
<dbReference type="PANTHER" id="PTHR42977">
    <property type="entry name" value="HYDROLASE-RELATED"/>
    <property type="match status" value="1"/>
</dbReference>
<dbReference type="InterPro" id="IPR029058">
    <property type="entry name" value="AB_hydrolase_fold"/>
</dbReference>
<dbReference type="RefSeq" id="WP_035576808.1">
    <property type="nucleotide sequence ID" value="NZ_ARYJ01000001.1"/>
</dbReference>
<dbReference type="Proteomes" id="UP000024816">
    <property type="component" value="Unassembled WGS sequence"/>
</dbReference>
<dbReference type="STRING" id="1280952.HJA_00170"/>
<protein>
    <submittedName>
        <fullName evidence="3">Haloalkane dehalogenase</fullName>
    </submittedName>
</protein>
<sequence length="300" mass="33524">MTIEALRTPDDRFASLPGWPYAPHYIDDLPGYEGLRVHYVDEGPEKAVRTYLCLHGQPTWSYLYRKMIPVFLDSGARVIAPDWLGFGRSDKPVADETYTFHFHRNMMIELVKRLDLQNITLVCQDWGGLLGLTLPPDMPERFERLIVMNTAIATGASPSEGFDAWKAYSASQPDLDVAALMKRGTPILSDAEAAAYGAPFPDISYKAGVRRFPELVMVAPDMEGVKTSKRAVEWWGREWHGDTFMAVGAADPVLGPPVMDELRGQIRNCPEPMIIEEAGHFVQEWGEPVARAALKAFGEL</sequence>
<dbReference type="Pfam" id="PF00561">
    <property type="entry name" value="Abhydrolase_1"/>
    <property type="match status" value="1"/>
</dbReference>
<dbReference type="AlphaFoldDB" id="A0A059FK39"/>
<dbReference type="OrthoDB" id="9804723at2"/>
<organism evidence="3 4">
    <name type="scientific">Hyphomonas jannaschiana VP2</name>
    <dbReference type="NCBI Taxonomy" id="1280952"/>
    <lineage>
        <taxon>Bacteria</taxon>
        <taxon>Pseudomonadati</taxon>
        <taxon>Pseudomonadota</taxon>
        <taxon>Alphaproteobacteria</taxon>
        <taxon>Hyphomonadales</taxon>
        <taxon>Hyphomonadaceae</taxon>
        <taxon>Hyphomonas</taxon>
    </lineage>
</organism>
<dbReference type="GO" id="GO:0004301">
    <property type="term" value="F:epoxide hydrolase activity"/>
    <property type="evidence" value="ECO:0007669"/>
    <property type="project" value="TreeGrafter"/>
</dbReference>
<dbReference type="PANTHER" id="PTHR42977:SF3">
    <property type="entry name" value="AB HYDROLASE-1 DOMAIN-CONTAINING PROTEIN"/>
    <property type="match status" value="1"/>
</dbReference>
<evidence type="ECO:0000259" key="2">
    <source>
        <dbReference type="Pfam" id="PF00561"/>
    </source>
</evidence>
<dbReference type="EMBL" id="ARYJ01000001">
    <property type="protein sequence ID" value="KCZ90906.1"/>
    <property type="molecule type" value="Genomic_DNA"/>
</dbReference>
<feature type="domain" description="AB hydrolase-1" evidence="2">
    <location>
        <begin position="52"/>
        <end position="286"/>
    </location>
</feature>
<dbReference type="eggNOG" id="COG0596">
    <property type="taxonomic scope" value="Bacteria"/>
</dbReference>
<dbReference type="InterPro" id="IPR051340">
    <property type="entry name" value="Haloalkane_dehalogenase"/>
</dbReference>
<dbReference type="NCBIfam" id="NF002043">
    <property type="entry name" value="PRK00870.1"/>
    <property type="match status" value="1"/>
</dbReference>
<dbReference type="PRINTS" id="PR00111">
    <property type="entry name" value="ABHYDROLASE"/>
</dbReference>
<reference evidence="3 4" key="1">
    <citation type="journal article" date="2014" name="Antonie Van Leeuwenhoek">
        <title>Hyphomonas beringensis sp. nov. and Hyphomonas chukchiensis sp. nov., isolated from surface seawater of the Bering Sea and Chukchi Sea.</title>
        <authorList>
            <person name="Li C."/>
            <person name="Lai Q."/>
            <person name="Li G."/>
            <person name="Dong C."/>
            <person name="Wang J."/>
            <person name="Liao Y."/>
            <person name="Shao Z."/>
        </authorList>
    </citation>
    <scope>NUCLEOTIDE SEQUENCE [LARGE SCALE GENOMIC DNA]</scope>
    <source>
        <strain evidence="3 4">VP2</strain>
    </source>
</reference>
<evidence type="ECO:0000313" key="3">
    <source>
        <dbReference type="EMBL" id="KCZ90906.1"/>
    </source>
</evidence>
<dbReference type="SUPFAM" id="SSF53474">
    <property type="entry name" value="alpha/beta-Hydrolases"/>
    <property type="match status" value="1"/>
</dbReference>
<dbReference type="InterPro" id="IPR000073">
    <property type="entry name" value="AB_hydrolase_1"/>
</dbReference>
<dbReference type="PRINTS" id="PR00412">
    <property type="entry name" value="EPOXHYDRLASE"/>
</dbReference>
<dbReference type="PATRIC" id="fig|1280952.3.peg.34"/>
<proteinExistence type="predicted"/>
<dbReference type="InterPro" id="IPR000639">
    <property type="entry name" value="Epox_hydrolase-like"/>
</dbReference>